<reference evidence="6 7" key="1">
    <citation type="submission" date="2018-07" db="EMBL/GenBank/DDBJ databases">
        <title>Genomic Encyclopedia of Type Strains, Phase IV (KMG-IV): sequencing the most valuable type-strain genomes for metagenomic binning, comparative biology and taxonomic classification.</title>
        <authorList>
            <person name="Goeker M."/>
        </authorList>
    </citation>
    <scope>NUCLEOTIDE SEQUENCE [LARGE SCALE GENOMIC DNA]</scope>
    <source>
        <strain evidence="6 7">DSM 44290</strain>
    </source>
</reference>
<dbReference type="InterPro" id="IPR050109">
    <property type="entry name" value="HTH-type_TetR-like_transc_reg"/>
</dbReference>
<comment type="caution">
    <text evidence="6">The sequence shown here is derived from an EMBL/GenBank/DDBJ whole genome shotgun (WGS) entry which is preliminary data.</text>
</comment>
<organism evidence="6 7">
    <name type="scientific">Nocardia pseudobrasiliensis</name>
    <dbReference type="NCBI Taxonomy" id="45979"/>
    <lineage>
        <taxon>Bacteria</taxon>
        <taxon>Bacillati</taxon>
        <taxon>Actinomycetota</taxon>
        <taxon>Actinomycetes</taxon>
        <taxon>Mycobacteriales</taxon>
        <taxon>Nocardiaceae</taxon>
        <taxon>Nocardia</taxon>
    </lineage>
</organism>
<protein>
    <submittedName>
        <fullName evidence="6">TetR family transcriptional regulator</fullName>
    </submittedName>
</protein>
<proteinExistence type="predicted"/>
<feature type="DNA-binding region" description="H-T-H motif" evidence="4">
    <location>
        <begin position="75"/>
        <end position="94"/>
    </location>
</feature>
<name>A0A370I3C8_9NOCA</name>
<dbReference type="PANTHER" id="PTHR30055">
    <property type="entry name" value="HTH-TYPE TRANSCRIPTIONAL REGULATOR RUTR"/>
    <property type="match status" value="1"/>
</dbReference>
<dbReference type="InterPro" id="IPR036271">
    <property type="entry name" value="Tet_transcr_reg_TetR-rel_C_sf"/>
</dbReference>
<dbReference type="GO" id="GO:0000976">
    <property type="term" value="F:transcription cis-regulatory region binding"/>
    <property type="evidence" value="ECO:0007669"/>
    <property type="project" value="TreeGrafter"/>
</dbReference>
<keyword evidence="1" id="KW-0805">Transcription regulation</keyword>
<dbReference type="Pfam" id="PF02909">
    <property type="entry name" value="TetR_C_1"/>
    <property type="match status" value="1"/>
</dbReference>
<dbReference type="InterPro" id="IPR009057">
    <property type="entry name" value="Homeodomain-like_sf"/>
</dbReference>
<dbReference type="Proteomes" id="UP000254869">
    <property type="component" value="Unassembled WGS sequence"/>
</dbReference>
<evidence type="ECO:0000259" key="5">
    <source>
        <dbReference type="PROSITE" id="PS50977"/>
    </source>
</evidence>
<dbReference type="InterPro" id="IPR004111">
    <property type="entry name" value="Repressor_TetR_C"/>
</dbReference>
<dbReference type="EMBL" id="QQBC01000006">
    <property type="protein sequence ID" value="RDI65237.1"/>
    <property type="molecule type" value="Genomic_DNA"/>
</dbReference>
<evidence type="ECO:0000313" key="6">
    <source>
        <dbReference type="EMBL" id="RDI65237.1"/>
    </source>
</evidence>
<dbReference type="InterPro" id="IPR001647">
    <property type="entry name" value="HTH_TetR"/>
</dbReference>
<dbReference type="AlphaFoldDB" id="A0A370I3C8"/>
<dbReference type="SUPFAM" id="SSF48498">
    <property type="entry name" value="Tetracyclin repressor-like, C-terminal domain"/>
    <property type="match status" value="1"/>
</dbReference>
<dbReference type="GO" id="GO:0003700">
    <property type="term" value="F:DNA-binding transcription factor activity"/>
    <property type="evidence" value="ECO:0007669"/>
    <property type="project" value="TreeGrafter"/>
</dbReference>
<keyword evidence="7" id="KW-1185">Reference proteome</keyword>
<keyword evidence="3" id="KW-0804">Transcription</keyword>
<evidence type="ECO:0000256" key="4">
    <source>
        <dbReference type="PROSITE-ProRule" id="PRU00335"/>
    </source>
</evidence>
<evidence type="ECO:0000256" key="3">
    <source>
        <dbReference type="ARBA" id="ARBA00023163"/>
    </source>
</evidence>
<accession>A0A370I3C8</accession>
<dbReference type="PROSITE" id="PS50977">
    <property type="entry name" value="HTH_TETR_2"/>
    <property type="match status" value="1"/>
</dbReference>
<dbReference type="PRINTS" id="PR00455">
    <property type="entry name" value="HTHTETR"/>
</dbReference>
<dbReference type="RefSeq" id="WP_068006410.1">
    <property type="nucleotide sequence ID" value="NZ_QQBC01000006.1"/>
</dbReference>
<dbReference type="STRING" id="1210086.GCA_001613105_06791"/>
<dbReference type="Pfam" id="PF00440">
    <property type="entry name" value="TetR_N"/>
    <property type="match status" value="1"/>
</dbReference>
<gene>
    <name evidence="6" type="ORF">DFR76_106106</name>
</gene>
<dbReference type="Gene3D" id="1.10.357.10">
    <property type="entry name" value="Tetracycline Repressor, domain 2"/>
    <property type="match status" value="1"/>
</dbReference>
<evidence type="ECO:0000313" key="7">
    <source>
        <dbReference type="Proteomes" id="UP000254869"/>
    </source>
</evidence>
<dbReference type="Gene3D" id="1.10.10.60">
    <property type="entry name" value="Homeodomain-like"/>
    <property type="match status" value="1"/>
</dbReference>
<dbReference type="SUPFAM" id="SSF46689">
    <property type="entry name" value="Homeodomain-like"/>
    <property type="match status" value="1"/>
</dbReference>
<evidence type="ECO:0000256" key="2">
    <source>
        <dbReference type="ARBA" id="ARBA00023125"/>
    </source>
</evidence>
<sequence>MKSELACAVCGQPCARADRGRRRRYCSRSCQARAYRARHTATPPRRPHRTGQLTAVGIVRVAVELADREGLEALSMRRLATELGVATASLYRYFPDRDALLAEMAELTLAAAPVPTATSDWRDRLGAEARADWQLYQRHPWMLAVLAQTRPPIGPALLDALERTFAALDGRGLDSATMMTIYLSVSGLVQGLALLPGSERNPLGTATLPADVAAAQVLDLVSPESHPTLSRYFADHAGGLDVDFERLLDNGLNLVLDGVAARFFAENVSVARRPDLEAVATSSRQAAPSTTE</sequence>
<dbReference type="GO" id="GO:0045892">
    <property type="term" value="P:negative regulation of DNA-templated transcription"/>
    <property type="evidence" value="ECO:0007669"/>
    <property type="project" value="InterPro"/>
</dbReference>
<evidence type="ECO:0000256" key="1">
    <source>
        <dbReference type="ARBA" id="ARBA00023015"/>
    </source>
</evidence>
<feature type="domain" description="HTH tetR-type" evidence="5">
    <location>
        <begin position="52"/>
        <end position="112"/>
    </location>
</feature>
<keyword evidence="2 4" id="KW-0238">DNA-binding</keyword>
<dbReference type="PANTHER" id="PTHR30055:SF151">
    <property type="entry name" value="TRANSCRIPTIONAL REGULATORY PROTEIN"/>
    <property type="match status" value="1"/>
</dbReference>